<comment type="subcellular location">
    <subcellularLocation>
        <location evidence="1">Membrane</location>
        <topology evidence="1">Multi-pass membrane protein</topology>
    </subcellularLocation>
</comment>
<dbReference type="GO" id="GO:0006882">
    <property type="term" value="P:intracellular zinc ion homeostasis"/>
    <property type="evidence" value="ECO:0007669"/>
    <property type="project" value="TreeGrafter"/>
</dbReference>
<evidence type="ECO:0000256" key="3">
    <source>
        <dbReference type="ARBA" id="ARBA00022989"/>
    </source>
</evidence>
<evidence type="ECO:0000313" key="6">
    <source>
        <dbReference type="EMBL" id="KAJ4974995.1"/>
    </source>
</evidence>
<proteinExistence type="predicted"/>
<evidence type="ECO:0000313" key="7">
    <source>
        <dbReference type="Proteomes" id="UP001141806"/>
    </source>
</evidence>
<dbReference type="Pfam" id="PF02535">
    <property type="entry name" value="Zip"/>
    <property type="match status" value="1"/>
</dbReference>
<evidence type="ECO:0000256" key="1">
    <source>
        <dbReference type="ARBA" id="ARBA00004141"/>
    </source>
</evidence>
<keyword evidence="3 5" id="KW-1133">Transmembrane helix</keyword>
<name>A0A9Q0QWU1_9MAGN</name>
<accession>A0A9Q0QWU1</accession>
<dbReference type="InterPro" id="IPR003689">
    <property type="entry name" value="ZIP"/>
</dbReference>
<dbReference type="GO" id="GO:0005385">
    <property type="term" value="F:zinc ion transmembrane transporter activity"/>
    <property type="evidence" value="ECO:0007669"/>
    <property type="project" value="TreeGrafter"/>
</dbReference>
<sequence length="303" mass="32510">MTTTITTTSIFMITVIRNSQASAGSMLGDDFLHQLPHAYAGIVLFLLVEKVVRYAEACSGNGGKGWGRGHHYHHHKSIKKLDKHDADDSQVLHSIDEKDGGVTDKLSNGEVSDGVSGNCLNEEKHAQLESLLHKRTTDTGARHHDKPGFDAANSLARKLTPSTEKGLESSSSNLVFGYLNLFSDGVYNFTDGIAHASAFLLYGTVGGLSRTLFLLSHELPQEVGDSGILIRSGFSAPNALIFNFLSALVALAATVLGFTAGGFIYIAVSVAGVLPEMNSRNITGIHNIGFCNHPDMIQTHCMD</sequence>
<keyword evidence="2 5" id="KW-0812">Transmembrane</keyword>
<evidence type="ECO:0000256" key="5">
    <source>
        <dbReference type="SAM" id="Phobius"/>
    </source>
</evidence>
<keyword evidence="7" id="KW-1185">Reference proteome</keyword>
<reference evidence="6" key="1">
    <citation type="journal article" date="2023" name="Plant J.">
        <title>The genome of the king protea, Protea cynaroides.</title>
        <authorList>
            <person name="Chang J."/>
            <person name="Duong T.A."/>
            <person name="Schoeman C."/>
            <person name="Ma X."/>
            <person name="Roodt D."/>
            <person name="Barker N."/>
            <person name="Li Z."/>
            <person name="Van de Peer Y."/>
            <person name="Mizrachi E."/>
        </authorList>
    </citation>
    <scope>NUCLEOTIDE SEQUENCE</scope>
    <source>
        <tissue evidence="6">Young leaves</tissue>
    </source>
</reference>
<evidence type="ECO:0000256" key="4">
    <source>
        <dbReference type="ARBA" id="ARBA00023136"/>
    </source>
</evidence>
<dbReference type="PANTHER" id="PTHR16950">
    <property type="entry name" value="ZINC TRANSPORTER SLC39A7 HISTIDINE-RICH MEMBRANE PROTEIN KE4"/>
    <property type="match status" value="1"/>
</dbReference>
<keyword evidence="4 5" id="KW-0472">Membrane</keyword>
<evidence type="ECO:0000256" key="2">
    <source>
        <dbReference type="ARBA" id="ARBA00022692"/>
    </source>
</evidence>
<dbReference type="Proteomes" id="UP001141806">
    <property type="component" value="Unassembled WGS sequence"/>
</dbReference>
<comment type="caution">
    <text evidence="6">The sequence shown here is derived from an EMBL/GenBank/DDBJ whole genome shotgun (WGS) entry which is preliminary data.</text>
</comment>
<protein>
    <submittedName>
        <fullName evidence="6">Uncharacterized protein</fullName>
    </submittedName>
</protein>
<dbReference type="EMBL" id="JAMYWD010000004">
    <property type="protein sequence ID" value="KAJ4974995.1"/>
    <property type="molecule type" value="Genomic_DNA"/>
</dbReference>
<dbReference type="GO" id="GO:0016020">
    <property type="term" value="C:membrane"/>
    <property type="evidence" value="ECO:0007669"/>
    <property type="project" value="UniProtKB-SubCell"/>
</dbReference>
<organism evidence="6 7">
    <name type="scientific">Protea cynaroides</name>
    <dbReference type="NCBI Taxonomy" id="273540"/>
    <lineage>
        <taxon>Eukaryota</taxon>
        <taxon>Viridiplantae</taxon>
        <taxon>Streptophyta</taxon>
        <taxon>Embryophyta</taxon>
        <taxon>Tracheophyta</taxon>
        <taxon>Spermatophyta</taxon>
        <taxon>Magnoliopsida</taxon>
        <taxon>Proteales</taxon>
        <taxon>Proteaceae</taxon>
        <taxon>Protea</taxon>
    </lineage>
</organism>
<feature type="transmembrane region" description="Helical" evidence="5">
    <location>
        <begin position="240"/>
        <end position="268"/>
    </location>
</feature>
<gene>
    <name evidence="6" type="ORF">NE237_008169</name>
</gene>
<dbReference type="OrthoDB" id="200954at2759"/>
<dbReference type="PANTHER" id="PTHR16950:SF16">
    <property type="entry name" value="ZINC TRANSPORTER ZIP13"/>
    <property type="match status" value="1"/>
</dbReference>
<dbReference type="AlphaFoldDB" id="A0A9Q0QWU1"/>